<keyword evidence="3" id="KW-1185">Reference proteome</keyword>
<sequence>MSTIRKMLLKFIIVSFVLWAFNVLFTYLTKGELILNDKILLPIACSFGLTFGEMVFFKKNEY</sequence>
<keyword evidence="1" id="KW-0812">Transmembrane</keyword>
<accession>A0ABS1EUU7</accession>
<gene>
    <name evidence="2" type="ORF">JHL18_21300</name>
</gene>
<evidence type="ECO:0000313" key="2">
    <source>
        <dbReference type="EMBL" id="MBK1813162.1"/>
    </source>
</evidence>
<proteinExistence type="predicted"/>
<evidence type="ECO:0000256" key="1">
    <source>
        <dbReference type="SAM" id="Phobius"/>
    </source>
</evidence>
<organism evidence="2 3">
    <name type="scientific">Clostridium yunnanense</name>
    <dbReference type="NCBI Taxonomy" id="2800325"/>
    <lineage>
        <taxon>Bacteria</taxon>
        <taxon>Bacillati</taxon>
        <taxon>Bacillota</taxon>
        <taxon>Clostridia</taxon>
        <taxon>Eubacteriales</taxon>
        <taxon>Clostridiaceae</taxon>
        <taxon>Clostridium</taxon>
    </lineage>
</organism>
<feature type="transmembrane region" description="Helical" evidence="1">
    <location>
        <begin position="7"/>
        <end position="27"/>
    </location>
</feature>
<reference evidence="3" key="1">
    <citation type="submission" date="2021-01" db="EMBL/GenBank/DDBJ databases">
        <title>Genome public.</title>
        <authorList>
            <person name="Liu C."/>
            <person name="Sun Q."/>
        </authorList>
    </citation>
    <scope>NUCLEOTIDE SEQUENCE [LARGE SCALE GENOMIC DNA]</scope>
    <source>
        <strain evidence="3">YIM B02505</strain>
    </source>
</reference>
<protein>
    <submittedName>
        <fullName evidence="2">Uncharacterized protein</fullName>
    </submittedName>
</protein>
<dbReference type="EMBL" id="JAENHN010000059">
    <property type="protein sequence ID" value="MBK1813162.1"/>
    <property type="molecule type" value="Genomic_DNA"/>
</dbReference>
<comment type="caution">
    <text evidence="2">The sequence shown here is derived from an EMBL/GenBank/DDBJ whole genome shotgun (WGS) entry which is preliminary data.</text>
</comment>
<keyword evidence="1" id="KW-1133">Transmembrane helix</keyword>
<feature type="transmembrane region" description="Helical" evidence="1">
    <location>
        <begin position="39"/>
        <end position="57"/>
    </location>
</feature>
<dbReference type="Proteomes" id="UP000596739">
    <property type="component" value="Unassembled WGS sequence"/>
</dbReference>
<name>A0ABS1EUU7_9CLOT</name>
<evidence type="ECO:0000313" key="3">
    <source>
        <dbReference type="Proteomes" id="UP000596739"/>
    </source>
</evidence>
<keyword evidence="1" id="KW-0472">Membrane</keyword>